<name>A0ACB9IJG6_9ASTR</name>
<sequence>MATVIQTIDVDIGTTNRPLRLQSTLEYRNWMQRMQNFLFVTNLNLWKSVVDGPSILMALQEELPFLKTRPDLLMQSEDLITQFNRFVRLVCKLKSADVELDSADIIKQFMTSLPHKWLVYTIPIRRTENLNTFTLEEVYETLQNYEFESKGFQETVVSKQVGAALIAPVTETMIESMEYPQA</sequence>
<organism evidence="1 2">
    <name type="scientific">Smallanthus sonchifolius</name>
    <dbReference type="NCBI Taxonomy" id="185202"/>
    <lineage>
        <taxon>Eukaryota</taxon>
        <taxon>Viridiplantae</taxon>
        <taxon>Streptophyta</taxon>
        <taxon>Embryophyta</taxon>
        <taxon>Tracheophyta</taxon>
        <taxon>Spermatophyta</taxon>
        <taxon>Magnoliopsida</taxon>
        <taxon>eudicotyledons</taxon>
        <taxon>Gunneridae</taxon>
        <taxon>Pentapetalae</taxon>
        <taxon>asterids</taxon>
        <taxon>campanulids</taxon>
        <taxon>Asterales</taxon>
        <taxon>Asteraceae</taxon>
        <taxon>Asteroideae</taxon>
        <taxon>Heliantheae alliance</taxon>
        <taxon>Millerieae</taxon>
        <taxon>Smallanthus</taxon>
    </lineage>
</organism>
<protein>
    <submittedName>
        <fullName evidence="1">Uncharacterized protein</fullName>
    </submittedName>
</protein>
<evidence type="ECO:0000313" key="1">
    <source>
        <dbReference type="EMBL" id="KAI3807530.1"/>
    </source>
</evidence>
<reference evidence="1 2" key="2">
    <citation type="journal article" date="2022" name="Mol. Ecol. Resour.">
        <title>The genomes of chicory, endive, great burdock and yacon provide insights into Asteraceae paleo-polyploidization history and plant inulin production.</title>
        <authorList>
            <person name="Fan W."/>
            <person name="Wang S."/>
            <person name="Wang H."/>
            <person name="Wang A."/>
            <person name="Jiang F."/>
            <person name="Liu H."/>
            <person name="Zhao H."/>
            <person name="Xu D."/>
            <person name="Zhang Y."/>
        </authorList>
    </citation>
    <scope>NUCLEOTIDE SEQUENCE [LARGE SCALE GENOMIC DNA]</scope>
    <source>
        <strain evidence="2">cv. Yunnan</strain>
        <tissue evidence="1">Leaves</tissue>
    </source>
</reference>
<dbReference type="EMBL" id="CM042025">
    <property type="protein sequence ID" value="KAI3807530.1"/>
    <property type="molecule type" value="Genomic_DNA"/>
</dbReference>
<evidence type="ECO:0000313" key="2">
    <source>
        <dbReference type="Proteomes" id="UP001056120"/>
    </source>
</evidence>
<proteinExistence type="predicted"/>
<reference evidence="2" key="1">
    <citation type="journal article" date="2022" name="Mol. Ecol. Resour.">
        <title>The genomes of chicory, endive, great burdock and yacon provide insights into Asteraceae palaeo-polyploidization history and plant inulin production.</title>
        <authorList>
            <person name="Fan W."/>
            <person name="Wang S."/>
            <person name="Wang H."/>
            <person name="Wang A."/>
            <person name="Jiang F."/>
            <person name="Liu H."/>
            <person name="Zhao H."/>
            <person name="Xu D."/>
            <person name="Zhang Y."/>
        </authorList>
    </citation>
    <scope>NUCLEOTIDE SEQUENCE [LARGE SCALE GENOMIC DNA]</scope>
    <source>
        <strain evidence="2">cv. Yunnan</strain>
    </source>
</reference>
<accession>A0ACB9IJG6</accession>
<dbReference type="Proteomes" id="UP001056120">
    <property type="component" value="Linkage Group LG08"/>
</dbReference>
<keyword evidence="2" id="KW-1185">Reference proteome</keyword>
<gene>
    <name evidence="1" type="ORF">L1987_23460</name>
</gene>
<comment type="caution">
    <text evidence="1">The sequence shown here is derived from an EMBL/GenBank/DDBJ whole genome shotgun (WGS) entry which is preliminary data.</text>
</comment>